<dbReference type="Pfam" id="PF01926">
    <property type="entry name" value="MMR_HSR1"/>
    <property type="match status" value="1"/>
</dbReference>
<protein>
    <submittedName>
        <fullName evidence="2">Ribosome biogenesis GTPase YqeH</fullName>
    </submittedName>
</protein>
<dbReference type="CDD" id="cd01855">
    <property type="entry name" value="YqeH"/>
    <property type="match status" value="1"/>
</dbReference>
<dbReference type="EMBL" id="JBHTNH010000029">
    <property type="protein sequence ID" value="MFD1362987.1"/>
    <property type="molecule type" value="Genomic_DNA"/>
</dbReference>
<feature type="domain" description="CP-type G" evidence="1">
    <location>
        <begin position="45"/>
        <end position="222"/>
    </location>
</feature>
<sequence>MTDIHCQGCGAIIQTTEPDKAGYTPKSVDGNDTILCRRCFRLKHYNDIQDVSVTDDDFLTMISQIRDKEGLVVHLVDIIDVDGTMIGSLPRIVGNKRVILVANKMDLLPKSTNRNKLMKWLRSAAKEAGISVEGVYLISSAKGHGMTDLGEAIEEHRKGDDVYIVGTTNVGKSTFINKLIQKTTGTADVITTSYFPGTTLGFIEIPLDDDTALIDTPGIVNRQQIAHYVSDHDLKVITPKKEIKPRVYQLNNQQTLYFGGLARLDFIKGERQSFVCYFSNELAIHRTKLKNADNLLKEHRGGLLSPPDEKTLEILPAMTEQTHRLTQEKTDIVFPGLGWITVPGGSITITVHSPKSVRVSLRQSLI</sequence>
<dbReference type="Pfam" id="PF21516">
    <property type="entry name" value="YqeH-like_C"/>
    <property type="match status" value="1"/>
</dbReference>
<dbReference type="InterPro" id="IPR006073">
    <property type="entry name" value="GTP-bd"/>
</dbReference>
<proteinExistence type="predicted"/>
<name>A0ABW3ZYY9_9BACI</name>
<dbReference type="InterPro" id="IPR019988">
    <property type="entry name" value="GTP-bd_ribosome_bgen_YqeH"/>
</dbReference>
<dbReference type="SUPFAM" id="SSF52540">
    <property type="entry name" value="P-loop containing nucleoside triphosphate hydrolases"/>
    <property type="match status" value="1"/>
</dbReference>
<evidence type="ECO:0000259" key="1">
    <source>
        <dbReference type="PROSITE" id="PS51721"/>
    </source>
</evidence>
<dbReference type="InterPro" id="IPR050896">
    <property type="entry name" value="Mito_lipid_metab_GTPase"/>
</dbReference>
<dbReference type="PANTHER" id="PTHR46434">
    <property type="entry name" value="GENETIC INTERACTOR OF PROHIBITINS 3, MITOCHONDRIAL"/>
    <property type="match status" value="1"/>
</dbReference>
<dbReference type="PROSITE" id="PS51721">
    <property type="entry name" value="G_CP"/>
    <property type="match status" value="1"/>
</dbReference>
<dbReference type="InterPro" id="IPR030378">
    <property type="entry name" value="G_CP_dom"/>
</dbReference>
<evidence type="ECO:0000313" key="3">
    <source>
        <dbReference type="Proteomes" id="UP001597178"/>
    </source>
</evidence>
<gene>
    <name evidence="2" type="primary">yqeH</name>
    <name evidence="2" type="ORF">ACFQ4A_15125</name>
</gene>
<dbReference type="InterPro" id="IPR027417">
    <property type="entry name" value="P-loop_NTPase"/>
</dbReference>
<organism evidence="2 3">
    <name type="scientific">Lentibacillus salinarum</name>
    <dbReference type="NCBI Taxonomy" id="446820"/>
    <lineage>
        <taxon>Bacteria</taxon>
        <taxon>Bacillati</taxon>
        <taxon>Bacillota</taxon>
        <taxon>Bacilli</taxon>
        <taxon>Bacillales</taxon>
        <taxon>Bacillaceae</taxon>
        <taxon>Lentibacillus</taxon>
    </lineage>
</organism>
<accession>A0ABW3ZYY9</accession>
<dbReference type="Gene3D" id="3.40.50.300">
    <property type="entry name" value="P-loop containing nucleotide triphosphate hydrolases"/>
    <property type="match status" value="1"/>
</dbReference>
<dbReference type="RefSeq" id="WP_382402077.1">
    <property type="nucleotide sequence ID" value="NZ_JBHTNH010000029.1"/>
</dbReference>
<reference evidence="3" key="1">
    <citation type="journal article" date="2019" name="Int. J. Syst. Evol. Microbiol.">
        <title>The Global Catalogue of Microorganisms (GCM) 10K type strain sequencing project: providing services to taxonomists for standard genome sequencing and annotation.</title>
        <authorList>
            <consortium name="The Broad Institute Genomics Platform"/>
            <consortium name="The Broad Institute Genome Sequencing Center for Infectious Disease"/>
            <person name="Wu L."/>
            <person name="Ma J."/>
        </authorList>
    </citation>
    <scope>NUCLEOTIDE SEQUENCE [LARGE SCALE GENOMIC DNA]</scope>
    <source>
        <strain evidence="3">CCUG 54822</strain>
    </source>
</reference>
<comment type="caution">
    <text evidence="2">The sequence shown here is derived from an EMBL/GenBank/DDBJ whole genome shotgun (WGS) entry which is preliminary data.</text>
</comment>
<dbReference type="InterPro" id="IPR048422">
    <property type="entry name" value="NOA1/YqeH-like_C"/>
</dbReference>
<dbReference type="NCBIfam" id="TIGR03597">
    <property type="entry name" value="GTPase_YqeH"/>
    <property type="match status" value="1"/>
</dbReference>
<keyword evidence="3" id="KW-1185">Reference proteome</keyword>
<evidence type="ECO:0000313" key="2">
    <source>
        <dbReference type="EMBL" id="MFD1362987.1"/>
    </source>
</evidence>
<dbReference type="Proteomes" id="UP001597178">
    <property type="component" value="Unassembled WGS sequence"/>
</dbReference>
<dbReference type="PANTHER" id="PTHR46434:SF1">
    <property type="entry name" value="GENETIC INTERACTOR OF PROHIBITINS 3, MITOCHONDRIAL"/>
    <property type="match status" value="1"/>
</dbReference>